<dbReference type="KEGG" id="vg:55013091"/>
<organism evidence="2 3">
    <name type="scientific">Escherichia phage Lidtsur</name>
    <dbReference type="NCBI Taxonomy" id="2562235"/>
    <lineage>
        <taxon>Viruses</taxon>
        <taxon>Duplodnaviria</taxon>
        <taxon>Heunggongvirae</taxon>
        <taxon>Uroviricota</taxon>
        <taxon>Caudoviricetes</taxon>
        <taxon>Autographivirales</taxon>
        <taxon>Autoscriptoviridae</taxon>
        <taxon>Stentvirinae</taxon>
        <taxon>Bonnellvirus</taxon>
        <taxon>Bonnellvirus lidtsur</taxon>
    </lineage>
</organism>
<name>A0A4D6DYR8_9CAUD</name>
<feature type="transmembrane region" description="Helical" evidence="1">
    <location>
        <begin position="35"/>
        <end position="55"/>
    </location>
</feature>
<dbReference type="Proteomes" id="UP000297092">
    <property type="component" value="Segment"/>
</dbReference>
<keyword evidence="1" id="KW-1133">Transmembrane helix</keyword>
<keyword evidence="1" id="KW-0472">Membrane</keyword>
<proteinExistence type="predicted"/>
<dbReference type="RefSeq" id="YP_009821607.1">
    <property type="nucleotide sequence ID" value="NC_048177.1"/>
</dbReference>
<accession>A0A4D6DYR8</accession>
<dbReference type="EMBL" id="MK629528">
    <property type="protein sequence ID" value="QBZ71513.1"/>
    <property type="molecule type" value="Genomic_DNA"/>
</dbReference>
<keyword evidence="1" id="KW-0812">Transmembrane</keyword>
<evidence type="ECO:0000313" key="3">
    <source>
        <dbReference type="Proteomes" id="UP000297092"/>
    </source>
</evidence>
<protein>
    <submittedName>
        <fullName evidence="2">Uncharacterized protein</fullName>
    </submittedName>
</protein>
<keyword evidence="3" id="KW-1185">Reference proteome</keyword>
<sequence>MKIAVTRSGASHVAHKMHFLFHSLYLTAAALEGHLFYSIMAGGTLLFMLGTAVLGDEH</sequence>
<reference evidence="3" key="1">
    <citation type="submission" date="2019-03" db="EMBL/GenBank/DDBJ databases">
        <authorList>
            <person name="Olsen N.S."/>
            <person name="Kot W."/>
            <person name="Hansen L.H."/>
        </authorList>
    </citation>
    <scope>NUCLEOTIDE SEQUENCE [LARGE SCALE GENOMIC DNA]</scope>
</reference>
<dbReference type="GeneID" id="55013091"/>
<evidence type="ECO:0000256" key="1">
    <source>
        <dbReference type="SAM" id="Phobius"/>
    </source>
</evidence>
<evidence type="ECO:0000313" key="2">
    <source>
        <dbReference type="EMBL" id="QBZ71513.1"/>
    </source>
</evidence>